<dbReference type="GO" id="GO:0003677">
    <property type="term" value="F:DNA binding"/>
    <property type="evidence" value="ECO:0007669"/>
    <property type="project" value="InterPro"/>
</dbReference>
<dbReference type="OrthoDB" id="8780787at2"/>
<accession>A0A0C4Y6Y2</accession>
<dbReference type="CDD" id="cd00093">
    <property type="entry name" value="HTH_XRE"/>
    <property type="match status" value="1"/>
</dbReference>
<dbReference type="KEGG" id="cbw:RR42_m1393"/>
<dbReference type="InterPro" id="IPR010982">
    <property type="entry name" value="Lambda_DNA-bd_dom_sf"/>
</dbReference>
<dbReference type="InterPro" id="IPR001387">
    <property type="entry name" value="Cro/C1-type_HTH"/>
</dbReference>
<dbReference type="PROSITE" id="PS50943">
    <property type="entry name" value="HTH_CROC1"/>
    <property type="match status" value="1"/>
</dbReference>
<evidence type="ECO:0000313" key="3">
    <source>
        <dbReference type="Proteomes" id="UP000031843"/>
    </source>
</evidence>
<dbReference type="AlphaFoldDB" id="A0A0C4Y6Y2"/>
<evidence type="ECO:0000313" key="2">
    <source>
        <dbReference type="EMBL" id="AJG18795.1"/>
    </source>
</evidence>
<sequence length="191" mass="20954">MVAARNLNRLDQKDAAKLLGYKNSAPLSKIEGGQAKMPKGLLVKASIAYGVSADFLLGLSDEPERDPRTAEHMAVIRSVEESVRQHTHHMATALLRNAAESVPLELHLKQIIETAHRAAEAFDTVCRKNPEFQDDVVAGSRLQAAMDSLVDAIGKSNQYMERRSRLTEVKLDLAVDGMSMPLFADSETEEG</sequence>
<keyword evidence="3" id="KW-1185">Reference proteome</keyword>
<dbReference type="RefSeq" id="WP_043345080.1">
    <property type="nucleotide sequence ID" value="NZ_CP010536.1"/>
</dbReference>
<gene>
    <name evidence="2" type="ORF">RR42_m1393</name>
</gene>
<reference evidence="2 3" key="1">
    <citation type="journal article" date="2015" name="Genome Announc.">
        <title>Complete Genome Sequence of Cupriavidus basilensis 4G11, Isolated from the Oak Ridge Field Research Center Site.</title>
        <authorList>
            <person name="Ray J."/>
            <person name="Waters R.J."/>
            <person name="Skerker J.M."/>
            <person name="Kuehl J.V."/>
            <person name="Price M.N."/>
            <person name="Huang J."/>
            <person name="Chakraborty R."/>
            <person name="Arkin A.P."/>
            <person name="Deutschbauer A."/>
        </authorList>
    </citation>
    <scope>NUCLEOTIDE SEQUENCE [LARGE SCALE GENOMIC DNA]</scope>
    <source>
        <strain evidence="2">4G11</strain>
    </source>
</reference>
<protein>
    <recommendedName>
        <fullName evidence="1">HTH cro/C1-type domain-containing protein</fullName>
    </recommendedName>
</protein>
<organism evidence="2 3">
    <name type="scientific">Cupriavidus basilensis</name>
    <dbReference type="NCBI Taxonomy" id="68895"/>
    <lineage>
        <taxon>Bacteria</taxon>
        <taxon>Pseudomonadati</taxon>
        <taxon>Pseudomonadota</taxon>
        <taxon>Betaproteobacteria</taxon>
        <taxon>Burkholderiales</taxon>
        <taxon>Burkholderiaceae</taxon>
        <taxon>Cupriavidus</taxon>
    </lineage>
</organism>
<feature type="domain" description="HTH cro/C1-type" evidence="1">
    <location>
        <begin position="1"/>
        <end position="56"/>
    </location>
</feature>
<dbReference type="SUPFAM" id="SSF47413">
    <property type="entry name" value="lambda repressor-like DNA-binding domains"/>
    <property type="match status" value="1"/>
</dbReference>
<proteinExistence type="predicted"/>
<dbReference type="Gene3D" id="1.10.260.40">
    <property type="entry name" value="lambda repressor-like DNA-binding domains"/>
    <property type="match status" value="1"/>
</dbReference>
<name>A0A0C4Y6Y2_9BURK</name>
<dbReference type="EMBL" id="CP010536">
    <property type="protein sequence ID" value="AJG18795.1"/>
    <property type="molecule type" value="Genomic_DNA"/>
</dbReference>
<dbReference type="Proteomes" id="UP000031843">
    <property type="component" value="Chromosome main"/>
</dbReference>
<evidence type="ECO:0000259" key="1">
    <source>
        <dbReference type="PROSITE" id="PS50943"/>
    </source>
</evidence>